<dbReference type="InterPro" id="IPR001381">
    <property type="entry name" value="DHquinase_I"/>
</dbReference>
<feature type="active site" description="Schiff-base intermediate with substrate" evidence="5">
    <location>
        <position position="171"/>
    </location>
</feature>
<comment type="subunit">
    <text evidence="5">Homodimer.</text>
</comment>
<dbReference type="SUPFAM" id="SSF51569">
    <property type="entry name" value="Aldolase"/>
    <property type="match status" value="1"/>
</dbReference>
<dbReference type="KEGG" id="ahb:bsdtb5_16820"/>
<dbReference type="GO" id="GO:0009073">
    <property type="term" value="P:aromatic amino acid family biosynthetic process"/>
    <property type="evidence" value="ECO:0007669"/>
    <property type="project" value="UniProtKB-KW"/>
</dbReference>
<evidence type="ECO:0000313" key="7">
    <source>
        <dbReference type="Proteomes" id="UP000595897"/>
    </source>
</evidence>
<dbReference type="CDD" id="cd00502">
    <property type="entry name" value="DHQase_I"/>
    <property type="match status" value="1"/>
</dbReference>
<sequence length="254" mass="28317">MKRVIQVKNRTIGDGIPKICVPIVEETKDNIIKEATMIKDMPVDIVEWRVDWFEDSTDCNKVKDILVILSEILIDLPILFTFRTKREGGNKDIAVSDYIDLNEVAINTGLIDFIDVELFTGESEALSLIEYAHQHHCYVIASNHDFDRTPSKSEILKRLCKMQDLGADIPKIAVMPNHLSDVFTLLEATSEMKELHASGPIITMAMGSLGLISRLSGEFFGSSITFASANKKSAPGQMPVSEISTILELIHKNL</sequence>
<keyword evidence="3 5" id="KW-0456">Lyase</keyword>
<dbReference type="Pfam" id="PF01487">
    <property type="entry name" value="DHquinase_I"/>
    <property type="match status" value="1"/>
</dbReference>
<evidence type="ECO:0000256" key="5">
    <source>
        <dbReference type="HAMAP-Rule" id="MF_00214"/>
    </source>
</evidence>
<evidence type="ECO:0000256" key="3">
    <source>
        <dbReference type="ARBA" id="ARBA00023239"/>
    </source>
</evidence>
<dbReference type="RefSeq" id="WP_271715611.1">
    <property type="nucleotide sequence ID" value="NZ_AP024169.1"/>
</dbReference>
<comment type="function">
    <text evidence="5">Involved in the third step of the chorismate pathway, which leads to the biosynthesis of aromatic amino acids. Catalyzes the cis-dehydration of 3-dehydroquinate (DHQ) and introduces the first double bond of the aromatic ring to yield 3-dehydroshikimate.</text>
</comment>
<name>A0A7R7EKE4_9FIRM</name>
<feature type="binding site" evidence="5">
    <location>
        <begin position="47"/>
        <end position="49"/>
    </location>
    <ligand>
        <name>3-dehydroquinate</name>
        <dbReference type="ChEBI" id="CHEBI:32364"/>
    </ligand>
</feature>
<dbReference type="InterPro" id="IPR050146">
    <property type="entry name" value="Type-I_3-dehydroquinase"/>
</dbReference>
<dbReference type="GO" id="GO:0046279">
    <property type="term" value="P:3,4-dihydroxybenzoate biosynthetic process"/>
    <property type="evidence" value="ECO:0007669"/>
    <property type="project" value="UniProtKB-ARBA"/>
</dbReference>
<protein>
    <recommendedName>
        <fullName evidence="5">3-dehydroquinate dehydratase</fullName>
        <shortName evidence="5">3-dehydroquinase</shortName>
        <ecNumber evidence="5">4.2.1.10</ecNumber>
    </recommendedName>
    <alternativeName>
        <fullName evidence="5">Type I DHQase</fullName>
    </alternativeName>
    <alternativeName>
        <fullName evidence="5">Type I dehydroquinase</fullName>
        <shortName evidence="5">DHQ1</shortName>
    </alternativeName>
</protein>
<comment type="caution">
    <text evidence="5">Lacks conserved residue(s) required for the propagation of feature annotation.</text>
</comment>
<feature type="active site" description="Proton donor/acceptor" evidence="5">
    <location>
        <position position="144"/>
    </location>
</feature>
<evidence type="ECO:0000256" key="2">
    <source>
        <dbReference type="ARBA" id="ARBA00023141"/>
    </source>
</evidence>
<feature type="binding site" evidence="5">
    <location>
        <position position="237"/>
    </location>
    <ligand>
        <name>3-dehydroquinate</name>
        <dbReference type="ChEBI" id="CHEBI:32364"/>
    </ligand>
</feature>
<dbReference type="EMBL" id="AP024169">
    <property type="protein sequence ID" value="BCN30387.1"/>
    <property type="molecule type" value="Genomic_DNA"/>
</dbReference>
<organism evidence="6 7">
    <name type="scientific">Anaeromicropila herbilytica</name>
    <dbReference type="NCBI Taxonomy" id="2785025"/>
    <lineage>
        <taxon>Bacteria</taxon>
        <taxon>Bacillati</taxon>
        <taxon>Bacillota</taxon>
        <taxon>Clostridia</taxon>
        <taxon>Lachnospirales</taxon>
        <taxon>Lachnospiraceae</taxon>
        <taxon>Anaeromicropila</taxon>
    </lineage>
</organism>
<dbReference type="Proteomes" id="UP000595897">
    <property type="component" value="Chromosome"/>
</dbReference>
<dbReference type="HAMAP" id="MF_00214">
    <property type="entry name" value="AroD"/>
    <property type="match status" value="1"/>
</dbReference>
<feature type="binding site" evidence="5">
    <location>
        <position position="83"/>
    </location>
    <ligand>
        <name>3-dehydroquinate</name>
        <dbReference type="ChEBI" id="CHEBI:32364"/>
    </ligand>
</feature>
<dbReference type="Gene3D" id="3.20.20.70">
    <property type="entry name" value="Aldolase class I"/>
    <property type="match status" value="1"/>
</dbReference>
<feature type="binding site" evidence="5">
    <location>
        <position position="233"/>
    </location>
    <ligand>
        <name>3-dehydroquinate</name>
        <dbReference type="ChEBI" id="CHEBI:32364"/>
    </ligand>
</feature>
<keyword evidence="7" id="KW-1185">Reference proteome</keyword>
<comment type="pathway">
    <text evidence="5">Metabolic intermediate biosynthesis; chorismate biosynthesis; chorismate from D-erythrose 4-phosphate and phosphoenolpyruvate: step 3/7.</text>
</comment>
<dbReference type="InterPro" id="IPR013785">
    <property type="entry name" value="Aldolase_TIM"/>
</dbReference>
<dbReference type="FunFam" id="3.20.20.70:FF:000047">
    <property type="entry name" value="3-dehydroquinate dehydratase"/>
    <property type="match status" value="1"/>
</dbReference>
<comment type="catalytic activity">
    <reaction evidence="1 5">
        <text>3-dehydroquinate = 3-dehydroshikimate + H2O</text>
        <dbReference type="Rhea" id="RHEA:21096"/>
        <dbReference type="ChEBI" id="CHEBI:15377"/>
        <dbReference type="ChEBI" id="CHEBI:16630"/>
        <dbReference type="ChEBI" id="CHEBI:32364"/>
        <dbReference type="EC" id="4.2.1.10"/>
    </reaction>
</comment>
<evidence type="ECO:0000256" key="1">
    <source>
        <dbReference type="ARBA" id="ARBA00001864"/>
    </source>
</evidence>
<gene>
    <name evidence="5 6" type="primary">aroD</name>
    <name evidence="6" type="ORF">bsdtb5_16820</name>
</gene>
<evidence type="ECO:0000256" key="4">
    <source>
        <dbReference type="ARBA" id="ARBA00023270"/>
    </source>
</evidence>
<dbReference type="InterPro" id="IPR018508">
    <property type="entry name" value="3-dehydroquinate_DH_AS"/>
</dbReference>
<dbReference type="EC" id="4.2.1.10" evidence="5"/>
<keyword evidence="5" id="KW-0028">Amino-acid biosynthesis</keyword>
<dbReference type="GO" id="GO:0003855">
    <property type="term" value="F:3-dehydroquinate dehydratase activity"/>
    <property type="evidence" value="ECO:0007669"/>
    <property type="project" value="UniProtKB-UniRule"/>
</dbReference>
<dbReference type="PANTHER" id="PTHR43699">
    <property type="entry name" value="3-DEHYDROQUINATE DEHYDRATASE"/>
    <property type="match status" value="1"/>
</dbReference>
<keyword evidence="4 5" id="KW-0704">Schiff base</keyword>
<proteinExistence type="inferred from homology"/>
<dbReference type="UniPathway" id="UPA00053">
    <property type="reaction ID" value="UER00086"/>
</dbReference>
<accession>A0A7R7EKE4</accession>
<feature type="binding site" evidence="5">
    <location>
        <position position="214"/>
    </location>
    <ligand>
        <name>3-dehydroquinate</name>
        <dbReference type="ChEBI" id="CHEBI:32364"/>
    </ligand>
</feature>
<reference evidence="6 7" key="1">
    <citation type="submission" date="2020-11" db="EMBL/GenBank/DDBJ databases">
        <title>Draft genome sequencing of a Lachnospiraceae strain isolated from anoxic soil subjected to BSD treatment.</title>
        <authorList>
            <person name="Uek A."/>
            <person name="Tonouchi A."/>
        </authorList>
    </citation>
    <scope>NUCLEOTIDE SEQUENCE [LARGE SCALE GENOMIC DNA]</scope>
    <source>
        <strain evidence="6 7">TB5</strain>
    </source>
</reference>
<keyword evidence="2 5" id="KW-0057">Aromatic amino acid biosynthesis</keyword>
<comment type="similarity">
    <text evidence="5">Belongs to the type-I 3-dehydroquinase family.</text>
</comment>
<dbReference type="PANTHER" id="PTHR43699:SF1">
    <property type="entry name" value="3-DEHYDROQUINATE DEHYDRATASE"/>
    <property type="match status" value="1"/>
</dbReference>
<dbReference type="AlphaFoldDB" id="A0A7R7EKE4"/>
<evidence type="ECO:0000313" key="6">
    <source>
        <dbReference type="EMBL" id="BCN30387.1"/>
    </source>
</evidence>
<dbReference type="NCBIfam" id="TIGR01093">
    <property type="entry name" value="aroD"/>
    <property type="match status" value="1"/>
</dbReference>
<dbReference type="GO" id="GO:0009423">
    <property type="term" value="P:chorismate biosynthetic process"/>
    <property type="evidence" value="ECO:0007669"/>
    <property type="project" value="UniProtKB-UniRule"/>
</dbReference>
<dbReference type="GO" id="GO:0008652">
    <property type="term" value="P:amino acid biosynthetic process"/>
    <property type="evidence" value="ECO:0007669"/>
    <property type="project" value="UniProtKB-KW"/>
</dbReference>
<dbReference type="PROSITE" id="PS01028">
    <property type="entry name" value="DEHYDROQUINASE_I"/>
    <property type="match status" value="1"/>
</dbReference>